<protein>
    <submittedName>
        <fullName evidence="1">Uncharacterized protein</fullName>
    </submittedName>
</protein>
<dbReference type="Proteomes" id="UP001459277">
    <property type="component" value="Unassembled WGS sequence"/>
</dbReference>
<name>A0AAW2BYY2_9ROSI</name>
<evidence type="ECO:0000313" key="2">
    <source>
        <dbReference type="Proteomes" id="UP001459277"/>
    </source>
</evidence>
<proteinExistence type="predicted"/>
<sequence>MGVCNEAWLGGNEGSVIAVCDGAWLGGDEGSVMGVCAGAWLGSDEGSVMRSLQSYQTMASCKHVFMLALIVTLSLSTPSIDIAYNSISATLPPMLSSPLPTLLRTTLPPLPTVPKKVDNLIFQSKATVIDAAKRELSSGFKPIGLVFGGLVGIDSHMSGQRLEKKVTDMHGIVTRLSDNVTYVHSSLGDEIAKLTVEVSKLSTLISKEPPNPEVERKMDAILAATEKLVSEYVKRSEQKKNYGGLRKAMHGFVTWLFDD</sequence>
<dbReference type="EMBL" id="JAZDWU010000009">
    <property type="protein sequence ID" value="KAK9990347.1"/>
    <property type="molecule type" value="Genomic_DNA"/>
</dbReference>
<organism evidence="1 2">
    <name type="scientific">Lithocarpus litseifolius</name>
    <dbReference type="NCBI Taxonomy" id="425828"/>
    <lineage>
        <taxon>Eukaryota</taxon>
        <taxon>Viridiplantae</taxon>
        <taxon>Streptophyta</taxon>
        <taxon>Embryophyta</taxon>
        <taxon>Tracheophyta</taxon>
        <taxon>Spermatophyta</taxon>
        <taxon>Magnoliopsida</taxon>
        <taxon>eudicotyledons</taxon>
        <taxon>Gunneridae</taxon>
        <taxon>Pentapetalae</taxon>
        <taxon>rosids</taxon>
        <taxon>fabids</taxon>
        <taxon>Fagales</taxon>
        <taxon>Fagaceae</taxon>
        <taxon>Lithocarpus</taxon>
    </lineage>
</organism>
<reference evidence="1 2" key="1">
    <citation type="submission" date="2024-01" db="EMBL/GenBank/DDBJ databases">
        <title>A telomere-to-telomere, gap-free genome of sweet tea (Lithocarpus litseifolius).</title>
        <authorList>
            <person name="Zhou J."/>
        </authorList>
    </citation>
    <scope>NUCLEOTIDE SEQUENCE [LARGE SCALE GENOMIC DNA]</scope>
    <source>
        <strain evidence="1">Zhou-2022a</strain>
        <tissue evidence="1">Leaf</tissue>
    </source>
</reference>
<accession>A0AAW2BYY2</accession>
<evidence type="ECO:0000313" key="1">
    <source>
        <dbReference type="EMBL" id="KAK9990347.1"/>
    </source>
</evidence>
<dbReference type="AlphaFoldDB" id="A0AAW2BYY2"/>
<gene>
    <name evidence="1" type="ORF">SO802_025332</name>
</gene>
<comment type="caution">
    <text evidence="1">The sequence shown here is derived from an EMBL/GenBank/DDBJ whole genome shotgun (WGS) entry which is preliminary data.</text>
</comment>
<keyword evidence="2" id="KW-1185">Reference proteome</keyword>